<evidence type="ECO:0000313" key="3">
    <source>
        <dbReference type="EMBL" id="MDC2827925.1"/>
    </source>
</evidence>
<proteinExistence type="predicted"/>
<dbReference type="AlphaFoldDB" id="A0A099YDR2"/>
<reference evidence="3" key="2">
    <citation type="submission" date="2023-01" db="EMBL/GenBank/DDBJ databases">
        <title>Genome analysis of 13 Lactobacillus isolated from gut of wild boar.</title>
        <authorList>
            <person name="Papp P."/>
            <person name="Libisch B."/>
            <person name="Nagy T."/>
            <person name="Olasz F."/>
        </authorList>
    </citation>
    <scope>NUCLEOTIDE SEQUENCE</scope>
    <source>
        <strain evidence="3">F108</strain>
    </source>
</reference>
<dbReference type="InterPro" id="IPR012347">
    <property type="entry name" value="Ferritin-like"/>
</dbReference>
<comment type="caution">
    <text evidence="2">The sequence shown here is derived from an EMBL/GenBank/DDBJ whole genome shotgun (WGS) entry which is preliminary data.</text>
</comment>
<evidence type="ECO:0000256" key="1">
    <source>
        <dbReference type="SAM" id="MobiDB-lite"/>
    </source>
</evidence>
<keyword evidence="2" id="KW-0238">DNA-binding</keyword>
<organism evidence="2 4">
    <name type="scientific">Limosilactobacillus mucosae</name>
    <name type="common">Lactobacillus mucosae</name>
    <dbReference type="NCBI Taxonomy" id="97478"/>
    <lineage>
        <taxon>Bacteria</taxon>
        <taxon>Bacillati</taxon>
        <taxon>Bacillota</taxon>
        <taxon>Bacilli</taxon>
        <taxon>Lactobacillales</taxon>
        <taxon>Lactobacillaceae</taxon>
        <taxon>Limosilactobacillus</taxon>
    </lineage>
</organism>
<dbReference type="InterPro" id="IPR009078">
    <property type="entry name" value="Ferritin-like_SF"/>
</dbReference>
<reference evidence="2 4" key="1">
    <citation type="submission" date="2014-09" db="EMBL/GenBank/DDBJ databases">
        <title>Lactobacillus mucosae CRL573 Genome Sequencing.</title>
        <authorList>
            <person name="Bleckwedel J."/>
            <person name="Teran L.C."/>
            <person name="Bonacina J."/>
            <person name="Saavedra L."/>
            <person name="Mozzi F.B."/>
            <person name="Raya R.R."/>
        </authorList>
    </citation>
    <scope>NUCLEOTIDE SEQUENCE [LARGE SCALE GENOMIC DNA]</scope>
    <source>
        <strain evidence="2 4">CRL573</strain>
    </source>
</reference>
<dbReference type="Gene3D" id="1.20.1260.10">
    <property type="match status" value="1"/>
</dbReference>
<dbReference type="EMBL" id="JAQOND010000025">
    <property type="protein sequence ID" value="MDC2827925.1"/>
    <property type="molecule type" value="Genomic_DNA"/>
</dbReference>
<protein>
    <submittedName>
        <fullName evidence="2">DNA-binding protein</fullName>
    </submittedName>
</protein>
<evidence type="ECO:0000313" key="4">
    <source>
        <dbReference type="Proteomes" id="UP000030001"/>
    </source>
</evidence>
<dbReference type="EMBL" id="JROC01000020">
    <property type="protein sequence ID" value="KGL67502.1"/>
    <property type="molecule type" value="Genomic_DNA"/>
</dbReference>
<dbReference type="RefSeq" id="WP_034539102.1">
    <property type="nucleotide sequence ID" value="NZ_JAMQDO010000017.1"/>
</dbReference>
<accession>A0A099YDR2</accession>
<sequence length="185" mass="20810">MSEIEIRYAKEQERSDHEHHVPTAGAMIGHITANLAVHALKIEQAALFAKGPAALFLDQYGRAWIQKELAFWDDINRALHAEADLVPTTSEELLKYSMLTENGATKYADGKDQLFELVKDFDMQLLFITRAIKLTEKEGHEAQNQLMKELYAWIKEQIGLTQSFLGHEPTEGLPSAAEDDGDDAE</sequence>
<dbReference type="Proteomes" id="UP001218021">
    <property type="component" value="Unassembled WGS sequence"/>
</dbReference>
<evidence type="ECO:0000313" key="2">
    <source>
        <dbReference type="EMBL" id="KGL67502.1"/>
    </source>
</evidence>
<feature type="region of interest" description="Disordered" evidence="1">
    <location>
        <begin position="165"/>
        <end position="185"/>
    </location>
</feature>
<dbReference type="Proteomes" id="UP000030001">
    <property type="component" value="Unassembled WGS sequence"/>
</dbReference>
<dbReference type="GO" id="GO:0003677">
    <property type="term" value="F:DNA binding"/>
    <property type="evidence" value="ECO:0007669"/>
    <property type="project" value="UniProtKB-KW"/>
</dbReference>
<dbReference type="SUPFAM" id="SSF47240">
    <property type="entry name" value="Ferritin-like"/>
    <property type="match status" value="1"/>
</dbReference>
<name>A0A099YDR2_LIMMU</name>
<gene>
    <name evidence="2" type="ORF">LX03_01020</name>
    <name evidence="3" type="ORF">PO158_06465</name>
</gene>